<evidence type="ECO:0008006" key="3">
    <source>
        <dbReference type="Google" id="ProtNLM"/>
    </source>
</evidence>
<proteinExistence type="predicted"/>
<organism evidence="1 2">
    <name type="scientific">Pseudomonas caspiana</name>
    <dbReference type="NCBI Taxonomy" id="1451454"/>
    <lineage>
        <taxon>Bacteria</taxon>
        <taxon>Pseudomonadati</taxon>
        <taxon>Pseudomonadota</taxon>
        <taxon>Gammaproteobacteria</taxon>
        <taxon>Pseudomonadales</taxon>
        <taxon>Pseudomonadaceae</taxon>
        <taxon>Pseudomonas</taxon>
    </lineage>
</organism>
<reference evidence="1 2" key="1">
    <citation type="journal article" date="2017" name="Syst. Appl. Microbiol.">
        <title>Pseudomonas caspiana sp. nov., a citrus pathogen in the Pseudomonas syringae phylogenetic group.</title>
        <authorList>
            <person name="Busquets A."/>
            <person name="Gomila M."/>
            <person name="Beiki F."/>
            <person name="Mulet M."/>
            <person name="Rahimian H."/>
            <person name="Garcia-Valdes E."/>
            <person name="Lalucat J."/>
        </authorList>
    </citation>
    <scope>NUCLEOTIDE SEQUENCE [LARGE SCALE GENOMIC DNA]</scope>
    <source>
        <strain evidence="1 2">FBF102</strain>
    </source>
</reference>
<dbReference type="PROSITE" id="PS51257">
    <property type="entry name" value="PROKAR_LIPOPROTEIN"/>
    <property type="match status" value="1"/>
</dbReference>
<dbReference type="Proteomes" id="UP000195440">
    <property type="component" value="Unassembled WGS sequence"/>
</dbReference>
<dbReference type="EMBL" id="LOHF01000016">
    <property type="protein sequence ID" value="OUM72488.1"/>
    <property type="molecule type" value="Genomic_DNA"/>
</dbReference>
<dbReference type="Pfam" id="PF19795">
    <property type="entry name" value="DUF6279"/>
    <property type="match status" value="1"/>
</dbReference>
<dbReference type="AlphaFoldDB" id="A0A1Y3NY38"/>
<dbReference type="OrthoDB" id="5767052at2"/>
<dbReference type="InterPro" id="IPR016875">
    <property type="entry name" value="UCP028200"/>
</dbReference>
<name>A0A1Y3NY38_9PSED</name>
<protein>
    <recommendedName>
        <fullName evidence="3">Lipoprotein</fullName>
    </recommendedName>
</protein>
<evidence type="ECO:0000313" key="2">
    <source>
        <dbReference type="Proteomes" id="UP000195440"/>
    </source>
</evidence>
<keyword evidence="2" id="KW-1185">Reference proteome</keyword>
<sequence>MRTPYKAFISLLMALFILGGCTRIGLAYRNLDIIIPWSLSDYLEMNASQKDWFDERLKEHLSWHCTTQLPGYLGWLDRLQRMVETNQVTSDQLQARTDEAKLAIGQISRQITPSAVELLAQLDDKQVLEMQNAFAKDQRKRENEFLKEPLPRQISDRAERMEKRLSPWMGKLNQAQLQRIQSWSASLGEQNRAWLDNRANWQKLFVATVQNRKAPDFPDRIAKLLQDRETFWTPEYREAYDRTEQAAISLLVDLMAQSTPEQRQRLLSKIADTRKDFTDLSCLKAAQAS</sequence>
<dbReference type="PIRSF" id="PIRSF028200">
    <property type="entry name" value="UCP028200"/>
    <property type="match status" value="1"/>
</dbReference>
<gene>
    <name evidence="1" type="ORF">AUC60_18120</name>
</gene>
<accession>A0A1Y3NY38</accession>
<comment type="caution">
    <text evidence="1">The sequence shown here is derived from an EMBL/GenBank/DDBJ whole genome shotgun (WGS) entry which is preliminary data.</text>
</comment>
<dbReference type="RefSeq" id="WP_087270645.1">
    <property type="nucleotide sequence ID" value="NZ_JBJGBV010000033.1"/>
</dbReference>
<evidence type="ECO:0000313" key="1">
    <source>
        <dbReference type="EMBL" id="OUM72488.1"/>
    </source>
</evidence>